<evidence type="ECO:0000313" key="1">
    <source>
        <dbReference type="EMBL" id="KQL19405.1"/>
    </source>
</evidence>
<sequence>MLNFHVIVWNLAELQKSIASELFGPAARTLRSIAEFYSKEILSLNNIKRGFSDQDVRLKY</sequence>
<dbReference type="EMBL" id="LJIX01000006">
    <property type="protein sequence ID" value="KQL19405.1"/>
    <property type="molecule type" value="Genomic_DNA"/>
</dbReference>
<gene>
    <name evidence="1" type="ORF">AN957_13070</name>
</gene>
<organism evidence="1 2">
    <name type="scientific">Cytobacillus solani</name>
    <dbReference type="NCBI Taxonomy" id="1637975"/>
    <lineage>
        <taxon>Bacteria</taxon>
        <taxon>Bacillati</taxon>
        <taxon>Bacillota</taxon>
        <taxon>Bacilli</taxon>
        <taxon>Bacillales</taxon>
        <taxon>Bacillaceae</taxon>
        <taxon>Cytobacillus</taxon>
    </lineage>
</organism>
<dbReference type="Proteomes" id="UP000050996">
    <property type="component" value="Unassembled WGS sequence"/>
</dbReference>
<evidence type="ECO:0000313" key="2">
    <source>
        <dbReference type="Proteomes" id="UP000050996"/>
    </source>
</evidence>
<protein>
    <submittedName>
        <fullName evidence="1">Uncharacterized protein</fullName>
    </submittedName>
</protein>
<comment type="caution">
    <text evidence="1">The sequence shown here is derived from an EMBL/GenBank/DDBJ whole genome shotgun (WGS) entry which is preliminary data.</text>
</comment>
<dbReference type="AlphaFoldDB" id="A0A0Q3T7B0"/>
<proteinExistence type="predicted"/>
<name>A0A0Q3T7B0_9BACI</name>
<accession>A0A0Q3T7B0</accession>
<reference evidence="1 2" key="1">
    <citation type="submission" date="2015-09" db="EMBL/GenBank/DDBJ databases">
        <title>Genome sequencing project for genomic taxonomy and phylogenomics of Bacillus-like bacteria.</title>
        <authorList>
            <person name="Liu B."/>
            <person name="Wang J."/>
            <person name="Zhu Y."/>
            <person name="Liu G."/>
            <person name="Chen Q."/>
            <person name="Chen Z."/>
            <person name="Lan J."/>
            <person name="Che J."/>
            <person name="Ge C."/>
            <person name="Shi H."/>
            <person name="Pan Z."/>
            <person name="Liu X."/>
        </authorList>
    </citation>
    <scope>NUCLEOTIDE SEQUENCE [LARGE SCALE GENOMIC DNA]</scope>
    <source>
        <strain evidence="1 2">FJAT-18043</strain>
    </source>
</reference>
<keyword evidence="2" id="KW-1185">Reference proteome</keyword>